<proteinExistence type="predicted"/>
<feature type="transmembrane region" description="Helical" evidence="1">
    <location>
        <begin position="64"/>
        <end position="87"/>
    </location>
</feature>
<sequence length="248" mass="27423">MSRLAQNRKTEGGRKALLYAIPFLIGFGALVDQYCTPWGQPVVSLVIWLAYVFLLWIESAQARPALVACLVLATLGEMVLSLVWGLYDYRLQNIPLFVPPGHVLLFWFGLQTVARVPGRLLDSVLPVSGVLALVLALASQDGLSIFLWAMFLACRVWGSTPRFYAWMFVIALIMEVFATQVGNWHWQRVVPILGLPTTNPPLAAGAFYCVLDVLVLAVTGPAMQARFAGPWRLARTGFASVLRVFRSS</sequence>
<comment type="caution">
    <text evidence="2">The sequence shown here is derived from an EMBL/GenBank/DDBJ whole genome shotgun (WGS) entry which is preliminary data.</text>
</comment>
<evidence type="ECO:0000313" key="3">
    <source>
        <dbReference type="Proteomes" id="UP001331561"/>
    </source>
</evidence>
<feature type="transmembrane region" description="Helical" evidence="1">
    <location>
        <begin position="37"/>
        <end position="57"/>
    </location>
</feature>
<feature type="transmembrane region" description="Helical" evidence="1">
    <location>
        <begin position="163"/>
        <end position="182"/>
    </location>
</feature>
<evidence type="ECO:0000313" key="2">
    <source>
        <dbReference type="EMBL" id="MEC5387714.1"/>
    </source>
</evidence>
<name>A0ABU6K742_9RHOO</name>
<feature type="transmembrane region" description="Helical" evidence="1">
    <location>
        <begin position="12"/>
        <end position="31"/>
    </location>
</feature>
<dbReference type="EMBL" id="JAYXHS010000004">
    <property type="protein sequence ID" value="MEC5387714.1"/>
    <property type="molecule type" value="Genomic_DNA"/>
</dbReference>
<accession>A0ABU6K742</accession>
<evidence type="ECO:0000256" key="1">
    <source>
        <dbReference type="SAM" id="Phobius"/>
    </source>
</evidence>
<keyword evidence="1" id="KW-0472">Membrane</keyword>
<organism evidence="2 3">
    <name type="scientific">Uliginosibacterium silvisoli</name>
    <dbReference type="NCBI Taxonomy" id="3114758"/>
    <lineage>
        <taxon>Bacteria</taxon>
        <taxon>Pseudomonadati</taxon>
        <taxon>Pseudomonadota</taxon>
        <taxon>Betaproteobacteria</taxon>
        <taxon>Rhodocyclales</taxon>
        <taxon>Zoogloeaceae</taxon>
        <taxon>Uliginosibacterium</taxon>
    </lineage>
</organism>
<gene>
    <name evidence="2" type="ORF">VVD49_18420</name>
</gene>
<keyword evidence="3" id="KW-1185">Reference proteome</keyword>
<protein>
    <recommendedName>
        <fullName evidence="4">DUF2878 domain-containing protein</fullName>
    </recommendedName>
</protein>
<keyword evidence="1" id="KW-0812">Transmembrane</keyword>
<dbReference type="Proteomes" id="UP001331561">
    <property type="component" value="Unassembled WGS sequence"/>
</dbReference>
<feature type="transmembrane region" description="Helical" evidence="1">
    <location>
        <begin position="130"/>
        <end position="151"/>
    </location>
</feature>
<reference evidence="2 3" key="1">
    <citation type="submission" date="2024-01" db="EMBL/GenBank/DDBJ databases">
        <title>Uliginosibacterium soil sp. nov.</title>
        <authorList>
            <person name="Lv Y."/>
        </authorList>
    </citation>
    <scope>NUCLEOTIDE SEQUENCE [LARGE SCALE GENOMIC DNA]</scope>
    <source>
        <strain evidence="2 3">H3</strain>
    </source>
</reference>
<keyword evidence="1" id="KW-1133">Transmembrane helix</keyword>
<feature type="transmembrane region" description="Helical" evidence="1">
    <location>
        <begin position="202"/>
        <end position="223"/>
    </location>
</feature>
<evidence type="ECO:0008006" key="4">
    <source>
        <dbReference type="Google" id="ProtNLM"/>
    </source>
</evidence>
<dbReference type="RefSeq" id="WP_327600688.1">
    <property type="nucleotide sequence ID" value="NZ_JAYXHS010000004.1"/>
</dbReference>